<proteinExistence type="predicted"/>
<dbReference type="InterPro" id="IPR050475">
    <property type="entry name" value="Prenyltransferase_related"/>
</dbReference>
<evidence type="ECO:0000256" key="4">
    <source>
        <dbReference type="ARBA" id="ARBA00023136"/>
    </source>
</evidence>
<evidence type="ECO:0000313" key="7">
    <source>
        <dbReference type="Proteomes" id="UP000000641"/>
    </source>
</evidence>
<dbReference type="GO" id="GO:0005886">
    <property type="term" value="C:plasma membrane"/>
    <property type="evidence" value="ECO:0007669"/>
    <property type="project" value="UniProtKB-SubCell"/>
</dbReference>
<feature type="transmembrane region" description="Helical" evidence="5">
    <location>
        <begin position="258"/>
        <end position="276"/>
    </location>
</feature>
<dbReference type="Gene3D" id="1.10.357.140">
    <property type="entry name" value="UbiA prenyltransferase"/>
    <property type="match status" value="1"/>
</dbReference>
<dbReference type="CDD" id="cd13961">
    <property type="entry name" value="PT_UbiA_DGGGPS"/>
    <property type="match status" value="1"/>
</dbReference>
<keyword evidence="7" id="KW-1185">Reference proteome</keyword>
<keyword evidence="4 5" id="KW-0472">Membrane</keyword>
<feature type="transmembrane region" description="Helical" evidence="5">
    <location>
        <begin position="129"/>
        <end position="152"/>
    </location>
</feature>
<feature type="transmembrane region" description="Helical" evidence="5">
    <location>
        <begin position="16"/>
        <end position="35"/>
    </location>
</feature>
<dbReference type="HOGENOM" id="CLU_073311_1_1_2"/>
<dbReference type="PANTHER" id="PTHR42723">
    <property type="entry name" value="CHLOROPHYLL SYNTHASE"/>
    <property type="match status" value="1"/>
</dbReference>
<dbReference type="GeneID" id="4601433"/>
<dbReference type="OrthoDB" id="11851at2157"/>
<feature type="transmembrane region" description="Helical" evidence="5">
    <location>
        <begin position="228"/>
        <end position="249"/>
    </location>
</feature>
<dbReference type="Pfam" id="PF01040">
    <property type="entry name" value="UbiA"/>
    <property type="match status" value="1"/>
</dbReference>
<organism evidence="6 7">
    <name type="scientific">Thermofilum pendens (strain DSM 2475 / Hrk 5)</name>
    <dbReference type="NCBI Taxonomy" id="368408"/>
    <lineage>
        <taxon>Archaea</taxon>
        <taxon>Thermoproteota</taxon>
        <taxon>Thermoprotei</taxon>
        <taxon>Thermofilales</taxon>
        <taxon>Thermofilaceae</taxon>
        <taxon>Thermofilum</taxon>
    </lineage>
</organism>
<feature type="transmembrane region" description="Helical" evidence="5">
    <location>
        <begin position="105"/>
        <end position="122"/>
    </location>
</feature>
<reference evidence="7" key="1">
    <citation type="journal article" date="2008" name="J. Bacteriol.">
        <title>Genome sequence of Thermofilum pendens reveals an exceptional loss of biosynthetic pathways without genome reduction.</title>
        <authorList>
            <person name="Anderson I."/>
            <person name="Rodriguez J."/>
            <person name="Susanti D."/>
            <person name="Porat I."/>
            <person name="Reich C."/>
            <person name="Ulrich L.E."/>
            <person name="Elkins J.G."/>
            <person name="Mavromatis K."/>
            <person name="Lykidis A."/>
            <person name="Kim E."/>
            <person name="Thompson L.S."/>
            <person name="Nolan M."/>
            <person name="Land M."/>
            <person name="Copeland A."/>
            <person name="Lapidus A."/>
            <person name="Lucas S."/>
            <person name="Detter C."/>
            <person name="Zhulin I.B."/>
            <person name="Olsen G.J."/>
            <person name="Whitman W."/>
            <person name="Mukhopadhyay B."/>
            <person name="Bristow J."/>
            <person name="Kyrpides N."/>
        </authorList>
    </citation>
    <scope>NUCLEOTIDE SEQUENCE [LARGE SCALE GENOMIC DNA]</scope>
    <source>
        <strain evidence="7">DSM 2475 / Hrk 5</strain>
    </source>
</reference>
<name>A1RXV9_THEPD</name>
<dbReference type="EC" id="2.5.1.42" evidence="6"/>
<accession>A1RXV9</accession>
<keyword evidence="2 5" id="KW-0812">Transmembrane</keyword>
<keyword evidence="6" id="KW-0808">Transferase</keyword>
<dbReference type="InterPro" id="IPR000537">
    <property type="entry name" value="UbiA_prenyltransferase"/>
</dbReference>
<dbReference type="InterPro" id="IPR044878">
    <property type="entry name" value="UbiA_sf"/>
</dbReference>
<keyword evidence="3 5" id="KW-1133">Transmembrane helix</keyword>
<dbReference type="PANTHER" id="PTHR42723:SF1">
    <property type="entry name" value="CHLOROPHYLL SYNTHASE, CHLOROPLASTIC"/>
    <property type="match status" value="1"/>
</dbReference>
<dbReference type="KEGG" id="tpe:Tpen_0636"/>
<dbReference type="EMBL" id="CP000505">
    <property type="protein sequence ID" value="ABL78039.1"/>
    <property type="molecule type" value="Genomic_DNA"/>
</dbReference>
<dbReference type="AlphaFoldDB" id="A1RXV9"/>
<dbReference type="NCBIfam" id="NF009523">
    <property type="entry name" value="PRK12884.1"/>
    <property type="match status" value="1"/>
</dbReference>
<sequence>MHARVKAFLRLSRIEHGVMSGLAVIAGALSTQVFVADKAVLAALSAFFAETSLFAFNDVFNVEEDKVNNPTRPIVAGEISLREALLFAIATGIMSVVFASAIGPFPLAVIALALGLGILYDAMLKRHGFLGNLIVAGLTAFTFPFGAIAVTASPTEKSLLFFAVAFLANVGREIVKGIRDLEGDMKAGICTLPCEVGEKPAGVIAAAFMSLAVVLSFSGLAFVSLKHLYLALILVTDVIFAYSAAVMALKADRHHAEVARRITLPAMLLAIVAFTLP</sequence>
<evidence type="ECO:0000256" key="5">
    <source>
        <dbReference type="SAM" id="Phobius"/>
    </source>
</evidence>
<dbReference type="STRING" id="368408.Tpen_0636"/>
<protein>
    <submittedName>
        <fullName evidence="6">Geranylgeranylglycerol-phosphate geranylgeranyltransferase</fullName>
        <ecNumber evidence="6">2.5.1.42</ecNumber>
    </submittedName>
</protein>
<evidence type="ECO:0000313" key="6">
    <source>
        <dbReference type="EMBL" id="ABL78039.1"/>
    </source>
</evidence>
<comment type="subcellular location">
    <subcellularLocation>
        <location evidence="1">Cell membrane</location>
        <topology evidence="1">Multi-pass membrane protein</topology>
    </subcellularLocation>
</comment>
<evidence type="ECO:0000256" key="2">
    <source>
        <dbReference type="ARBA" id="ARBA00022692"/>
    </source>
</evidence>
<dbReference type="Gene3D" id="1.20.120.1780">
    <property type="entry name" value="UbiA prenyltransferase"/>
    <property type="match status" value="1"/>
</dbReference>
<dbReference type="GO" id="GO:0047295">
    <property type="term" value="F:geranylgeranylglycerol-phosphate geranylgeranyltransferase activity"/>
    <property type="evidence" value="ECO:0007669"/>
    <property type="project" value="UniProtKB-EC"/>
</dbReference>
<evidence type="ECO:0000256" key="3">
    <source>
        <dbReference type="ARBA" id="ARBA00022989"/>
    </source>
</evidence>
<evidence type="ECO:0000256" key="1">
    <source>
        <dbReference type="ARBA" id="ARBA00004651"/>
    </source>
</evidence>
<dbReference type="eggNOG" id="arCOG00476">
    <property type="taxonomic scope" value="Archaea"/>
</dbReference>
<dbReference type="RefSeq" id="WP_011752304.1">
    <property type="nucleotide sequence ID" value="NC_008698.1"/>
</dbReference>
<gene>
    <name evidence="6" type="ordered locus">Tpen_0636</name>
</gene>
<dbReference type="Proteomes" id="UP000000641">
    <property type="component" value="Chromosome"/>
</dbReference>
<feature type="transmembrane region" description="Helical" evidence="5">
    <location>
        <begin position="201"/>
        <end position="222"/>
    </location>
</feature>
<dbReference type="EnsemblBacteria" id="ABL78039">
    <property type="protein sequence ID" value="ABL78039"/>
    <property type="gene ID" value="Tpen_0636"/>
</dbReference>